<evidence type="ECO:0000313" key="6">
    <source>
        <dbReference type="Proteomes" id="UP000182840"/>
    </source>
</evidence>
<evidence type="ECO:0000259" key="4">
    <source>
        <dbReference type="PROSITE" id="PS50970"/>
    </source>
</evidence>
<evidence type="ECO:0000256" key="1">
    <source>
        <dbReference type="ARBA" id="ARBA00022603"/>
    </source>
</evidence>
<dbReference type="RefSeq" id="WP_072605859.1">
    <property type="nucleotide sequence ID" value="NZ_CP018171.1"/>
</dbReference>
<comment type="cofactor">
    <cofactor evidence="3">
        <name>Zn(2+)</name>
        <dbReference type="ChEBI" id="CHEBI:29105"/>
    </cofactor>
</comment>
<dbReference type="AlphaFoldDB" id="A0A1L3STH4"/>
<accession>A0A1L3STH4</accession>
<feature type="binding site" evidence="3">
    <location>
        <position position="274"/>
    </location>
    <ligand>
        <name>Zn(2+)</name>
        <dbReference type="ChEBI" id="CHEBI:29105"/>
    </ligand>
</feature>
<dbReference type="GO" id="GO:0009086">
    <property type="term" value="P:methionine biosynthetic process"/>
    <property type="evidence" value="ECO:0007669"/>
    <property type="project" value="InterPro"/>
</dbReference>
<evidence type="ECO:0000313" key="5">
    <source>
        <dbReference type="EMBL" id="APH72661.1"/>
    </source>
</evidence>
<dbReference type="OrthoDB" id="9803687at2"/>
<dbReference type="STRING" id="1670800.BSQ44_15805"/>
<dbReference type="GO" id="GO:0032259">
    <property type="term" value="P:methylation"/>
    <property type="evidence" value="ECO:0007669"/>
    <property type="project" value="UniProtKB-KW"/>
</dbReference>
<proteinExistence type="predicted"/>
<keyword evidence="1 3" id="KW-0489">Methyltransferase</keyword>
<dbReference type="Proteomes" id="UP000182840">
    <property type="component" value="Chromosome"/>
</dbReference>
<organism evidence="5 6">
    <name type="scientific">Aquibium oceanicum</name>
    <dbReference type="NCBI Taxonomy" id="1670800"/>
    <lineage>
        <taxon>Bacteria</taxon>
        <taxon>Pseudomonadati</taxon>
        <taxon>Pseudomonadota</taxon>
        <taxon>Alphaproteobacteria</taxon>
        <taxon>Hyphomicrobiales</taxon>
        <taxon>Phyllobacteriaceae</taxon>
        <taxon>Aquibium</taxon>
    </lineage>
</organism>
<dbReference type="InterPro" id="IPR036589">
    <property type="entry name" value="HCY_dom_sf"/>
</dbReference>
<feature type="binding site" evidence="3">
    <location>
        <position position="275"/>
    </location>
    <ligand>
        <name>Zn(2+)</name>
        <dbReference type="ChEBI" id="CHEBI:29105"/>
    </ligand>
</feature>
<dbReference type="SUPFAM" id="SSF82282">
    <property type="entry name" value="Homocysteine S-methyltransferase"/>
    <property type="match status" value="1"/>
</dbReference>
<dbReference type="Pfam" id="PF02574">
    <property type="entry name" value="S-methyl_trans"/>
    <property type="match status" value="1"/>
</dbReference>
<dbReference type="InterPro" id="IPR003726">
    <property type="entry name" value="HCY_dom"/>
</dbReference>
<evidence type="ECO:0000256" key="2">
    <source>
        <dbReference type="ARBA" id="ARBA00022679"/>
    </source>
</evidence>
<dbReference type="PANTHER" id="PTHR11103:SF18">
    <property type="entry name" value="SLR1189 PROTEIN"/>
    <property type="match status" value="1"/>
</dbReference>
<feature type="binding site" evidence="3">
    <location>
        <position position="203"/>
    </location>
    <ligand>
        <name>Zn(2+)</name>
        <dbReference type="ChEBI" id="CHEBI:29105"/>
    </ligand>
</feature>
<reference evidence="6" key="1">
    <citation type="submission" date="2016-11" db="EMBL/GenBank/DDBJ databases">
        <title>Mesorhizobium oceanicum sp. nov., isolated from deep seawater in South China Sea.</title>
        <authorList>
            <person name="Fu G.-Y."/>
        </authorList>
    </citation>
    <scope>NUCLEOTIDE SEQUENCE [LARGE SCALE GENOMIC DNA]</scope>
    <source>
        <strain evidence="6">B7</strain>
    </source>
</reference>
<sequence>MTSIILTDGGMGQELLRRSGAEPTPLWSAKVLMEEPALVRDLHAHFIRAGARVVTINSYAATPERLEREGVGDMFETLQQRAIDLAYEARDAVGTDCAVAGCLPPLFGSYQPELRRPFDETLAIYRRIVARQAEHVDLILCETMASAEEGLAAAIAACESGKPVWLSWTLADHGAPRLRSGDTIAEAAQAVAHLTLAARMVNCSWPEAVDRAMPELSGLGGAVGAYANGFTAIEPLKLGGTVADLEARTDLGPDTYADFALGWIRKGATIVGGCCEVGPQHIARLRDRLAEAGHQIGGFHA</sequence>
<dbReference type="KEGG" id="meso:BSQ44_15805"/>
<dbReference type="PANTHER" id="PTHR11103">
    <property type="entry name" value="SLR1189 PROTEIN"/>
    <property type="match status" value="1"/>
</dbReference>
<dbReference type="PROSITE" id="PS50970">
    <property type="entry name" value="HCY"/>
    <property type="match status" value="1"/>
</dbReference>
<dbReference type="PIRSF" id="PIRSF037505">
    <property type="entry name" value="Betaine_HMT"/>
    <property type="match status" value="1"/>
</dbReference>
<feature type="domain" description="Hcy-binding" evidence="4">
    <location>
        <begin position="1"/>
        <end position="289"/>
    </location>
</feature>
<evidence type="ECO:0000256" key="3">
    <source>
        <dbReference type="PROSITE-ProRule" id="PRU00333"/>
    </source>
</evidence>
<name>A0A1L3STH4_9HYPH</name>
<dbReference type="Gene3D" id="3.20.20.330">
    <property type="entry name" value="Homocysteine-binding-like domain"/>
    <property type="match status" value="1"/>
</dbReference>
<dbReference type="EMBL" id="CP018171">
    <property type="protein sequence ID" value="APH72661.1"/>
    <property type="molecule type" value="Genomic_DNA"/>
</dbReference>
<keyword evidence="3" id="KW-0479">Metal-binding</keyword>
<gene>
    <name evidence="5" type="ORF">BSQ44_15805</name>
</gene>
<keyword evidence="2 3" id="KW-0808">Transferase</keyword>
<keyword evidence="3" id="KW-0862">Zinc</keyword>
<dbReference type="GO" id="GO:0008168">
    <property type="term" value="F:methyltransferase activity"/>
    <property type="evidence" value="ECO:0007669"/>
    <property type="project" value="UniProtKB-UniRule"/>
</dbReference>
<protein>
    <submittedName>
        <fullName evidence="5">Homocysteine S-methyltransferase</fullName>
    </submittedName>
</protein>
<keyword evidence="6" id="KW-1185">Reference proteome</keyword>
<dbReference type="GO" id="GO:0008270">
    <property type="term" value="F:zinc ion binding"/>
    <property type="evidence" value="ECO:0007669"/>
    <property type="project" value="InterPro"/>
</dbReference>
<dbReference type="InterPro" id="IPR017226">
    <property type="entry name" value="BHMT-like"/>
</dbReference>